<keyword evidence="2" id="KW-1185">Reference proteome</keyword>
<comment type="caution">
    <text evidence="1">The sequence shown here is derived from an EMBL/GenBank/DDBJ whole genome shotgun (WGS) entry which is preliminary data.</text>
</comment>
<organism evidence="1 2">
    <name type="scientific">Marinobacterium maritimum</name>
    <dbReference type="NCBI Taxonomy" id="500162"/>
    <lineage>
        <taxon>Bacteria</taxon>
        <taxon>Pseudomonadati</taxon>
        <taxon>Pseudomonadota</taxon>
        <taxon>Gammaproteobacteria</taxon>
        <taxon>Oceanospirillales</taxon>
        <taxon>Oceanospirillaceae</taxon>
        <taxon>Marinobacterium</taxon>
    </lineage>
</organism>
<evidence type="ECO:0000313" key="2">
    <source>
        <dbReference type="Proteomes" id="UP001499915"/>
    </source>
</evidence>
<dbReference type="Proteomes" id="UP001499915">
    <property type="component" value="Unassembled WGS sequence"/>
</dbReference>
<dbReference type="RefSeq" id="WP_343806938.1">
    <property type="nucleotide sequence ID" value="NZ_BAAAET010000003.1"/>
</dbReference>
<sequence length="51" mass="5582">MAHIARYIVESSAPAARPAAIEATADKVQACQHCNYSNNYYGDQICLPQAR</sequence>
<evidence type="ECO:0000313" key="1">
    <source>
        <dbReference type="EMBL" id="GAA0697489.1"/>
    </source>
</evidence>
<reference evidence="1 2" key="1">
    <citation type="journal article" date="2019" name="Int. J. Syst. Evol. Microbiol.">
        <title>The Global Catalogue of Microorganisms (GCM) 10K type strain sequencing project: providing services to taxonomists for standard genome sequencing and annotation.</title>
        <authorList>
            <consortium name="The Broad Institute Genomics Platform"/>
            <consortium name="The Broad Institute Genome Sequencing Center for Infectious Disease"/>
            <person name="Wu L."/>
            <person name="Ma J."/>
        </authorList>
    </citation>
    <scope>NUCLEOTIDE SEQUENCE [LARGE SCALE GENOMIC DNA]</scope>
    <source>
        <strain evidence="1 2">JCM 15134</strain>
    </source>
</reference>
<dbReference type="EMBL" id="BAAAET010000003">
    <property type="protein sequence ID" value="GAA0697489.1"/>
    <property type="molecule type" value="Genomic_DNA"/>
</dbReference>
<name>A0ABN1I8K0_9GAMM</name>
<accession>A0ABN1I8K0</accession>
<protein>
    <submittedName>
        <fullName evidence="1">Uncharacterized protein</fullName>
    </submittedName>
</protein>
<proteinExistence type="predicted"/>
<gene>
    <name evidence="1" type="ORF">GCM10009104_27240</name>
</gene>